<gene>
    <name evidence="1" type="ORF">EAH68_14195</name>
</gene>
<organism evidence="1 2">
    <name type="scientific">Corynebacterium hylobatis</name>
    <dbReference type="NCBI Taxonomy" id="1859290"/>
    <lineage>
        <taxon>Bacteria</taxon>
        <taxon>Bacillati</taxon>
        <taxon>Actinomycetota</taxon>
        <taxon>Actinomycetes</taxon>
        <taxon>Mycobacteriales</taxon>
        <taxon>Corynebacteriaceae</taxon>
        <taxon>Corynebacterium</taxon>
    </lineage>
</organism>
<evidence type="ECO:0000313" key="1">
    <source>
        <dbReference type="EMBL" id="RSZ61248.1"/>
    </source>
</evidence>
<keyword evidence="2" id="KW-1185">Reference proteome</keyword>
<dbReference type="Proteomes" id="UP000274907">
    <property type="component" value="Unassembled WGS sequence"/>
</dbReference>
<dbReference type="OrthoDB" id="4077754at2"/>
<protein>
    <submittedName>
        <fullName evidence="1">Uncharacterized protein</fullName>
    </submittedName>
</protein>
<dbReference type="EMBL" id="RXHJ01000027">
    <property type="protein sequence ID" value="RSZ61248.1"/>
    <property type="molecule type" value="Genomic_DNA"/>
</dbReference>
<dbReference type="InterPro" id="IPR048868">
    <property type="entry name" value="OGG-like_put"/>
</dbReference>
<reference evidence="1 2" key="1">
    <citation type="submission" date="2018-12" db="EMBL/GenBank/DDBJ databases">
        <title>YIM 101343 draft genome.</title>
        <authorList>
            <person name="Chen X."/>
        </authorList>
    </citation>
    <scope>NUCLEOTIDE SEQUENCE [LARGE SCALE GENOMIC DNA]</scope>
    <source>
        <strain evidence="1 2">YIM 101343</strain>
    </source>
</reference>
<comment type="caution">
    <text evidence="1">The sequence shown here is derived from an EMBL/GenBank/DDBJ whole genome shotgun (WGS) entry which is preliminary data.</text>
</comment>
<dbReference type="RefSeq" id="WP_126121993.1">
    <property type="nucleotide sequence ID" value="NZ_RXHJ01000027.1"/>
</dbReference>
<name>A0A3R9ZY11_9CORY</name>
<sequence>MAVSPENRSVALAVLGSPEEAVSPDTVWGQTEIFYRERWTKRWPEGLSLPWFLEREESALSVSRQRLFELGESVETEEDAVSFYVAVCSWGAGTDAQQTYRCVQPLHQPGAPRKLLEGVRVASTESAVDGYSTFNNYSQARIKYLGPAFFTKLLYFAAGRPTPADTRHPLILDRRVAVALGWTKTSGWRTSEYSQYLDLVEQLHERWRPDLPTDVIEYTLFQGKPPSVIPSI</sequence>
<dbReference type="Pfam" id="PF21790">
    <property type="entry name" value="OGG"/>
    <property type="match status" value="1"/>
</dbReference>
<proteinExistence type="predicted"/>
<accession>A0A3R9ZY11</accession>
<dbReference type="AlphaFoldDB" id="A0A3R9ZY11"/>
<evidence type="ECO:0000313" key="2">
    <source>
        <dbReference type="Proteomes" id="UP000274907"/>
    </source>
</evidence>